<comment type="caution">
    <text evidence="5">The sequence shown here is derived from an EMBL/GenBank/DDBJ whole genome shotgun (WGS) entry which is preliminary data.</text>
</comment>
<accession>A0A538UBX8</accession>
<proteinExistence type="predicted"/>
<dbReference type="PROSITE" id="PS50893">
    <property type="entry name" value="ABC_TRANSPORTER_2"/>
    <property type="match status" value="1"/>
</dbReference>
<keyword evidence="3 5" id="KW-0067">ATP-binding</keyword>
<dbReference type="InterPro" id="IPR032823">
    <property type="entry name" value="BCA_ABC_TP_C"/>
</dbReference>
<evidence type="ECO:0000313" key="6">
    <source>
        <dbReference type="Proteomes" id="UP000319836"/>
    </source>
</evidence>
<dbReference type="PANTHER" id="PTHR45772">
    <property type="entry name" value="CONSERVED COMPONENT OF ABC TRANSPORTER FOR NATURAL AMINO ACIDS-RELATED"/>
    <property type="match status" value="1"/>
</dbReference>
<dbReference type="Gene3D" id="3.40.50.300">
    <property type="entry name" value="P-loop containing nucleotide triphosphate hydrolases"/>
    <property type="match status" value="1"/>
</dbReference>
<dbReference type="CDD" id="cd03219">
    <property type="entry name" value="ABC_Mj1267_LivG_branched"/>
    <property type="match status" value="1"/>
</dbReference>
<dbReference type="SUPFAM" id="SSF52540">
    <property type="entry name" value="P-loop containing nucleoside triphosphate hydrolases"/>
    <property type="match status" value="1"/>
</dbReference>
<feature type="domain" description="ABC transporter" evidence="4">
    <location>
        <begin position="4"/>
        <end position="255"/>
    </location>
</feature>
<dbReference type="AlphaFoldDB" id="A0A538UBX8"/>
<dbReference type="GO" id="GO:0005524">
    <property type="term" value="F:ATP binding"/>
    <property type="evidence" value="ECO:0007669"/>
    <property type="project" value="UniProtKB-KW"/>
</dbReference>
<dbReference type="Pfam" id="PF12399">
    <property type="entry name" value="BCA_ABC_TP_C"/>
    <property type="match status" value="1"/>
</dbReference>
<dbReference type="EMBL" id="VBPA01000005">
    <property type="protein sequence ID" value="TMQ73408.1"/>
    <property type="molecule type" value="Genomic_DNA"/>
</dbReference>
<dbReference type="GO" id="GO:0016887">
    <property type="term" value="F:ATP hydrolysis activity"/>
    <property type="evidence" value="ECO:0007669"/>
    <property type="project" value="InterPro"/>
</dbReference>
<evidence type="ECO:0000313" key="5">
    <source>
        <dbReference type="EMBL" id="TMQ73408.1"/>
    </source>
</evidence>
<dbReference type="GO" id="GO:0015192">
    <property type="term" value="F:L-phenylalanine transmembrane transporter activity"/>
    <property type="evidence" value="ECO:0007669"/>
    <property type="project" value="TreeGrafter"/>
</dbReference>
<dbReference type="InterPro" id="IPR003593">
    <property type="entry name" value="AAA+_ATPase"/>
</dbReference>
<protein>
    <submittedName>
        <fullName evidence="5">ABC transporter ATP-binding protein</fullName>
    </submittedName>
</protein>
<organism evidence="5 6">
    <name type="scientific">Eiseniibacteriota bacterium</name>
    <dbReference type="NCBI Taxonomy" id="2212470"/>
    <lineage>
        <taxon>Bacteria</taxon>
        <taxon>Candidatus Eiseniibacteriota</taxon>
    </lineage>
</organism>
<sequence>MPLLRIEKVTMAFGGLKAVADLDLDVDAGELVGLIGPNGAGKTTVFRLLLGQIKPSSGTLRVFGETPWNNPAVQARIAYCPESETVPAGIGSFHWLVGRDNVCIAAHHRSRATLADALLRTPGFEADERAMRKRADELLALLGLSAWADTRASELPYGQQRRLEIARALAGEPKLLLLDEPAAGLNPQESDQLMHVIEDLRARFKLSILLIEHDMRVVMGICRRIAVLDYGVKIAEGGPAEIRSNPKVVEAYLGEEVPADLGAGA</sequence>
<dbReference type="GO" id="GO:0015188">
    <property type="term" value="F:L-isoleucine transmembrane transporter activity"/>
    <property type="evidence" value="ECO:0007669"/>
    <property type="project" value="TreeGrafter"/>
</dbReference>
<keyword evidence="2" id="KW-0547">Nucleotide-binding</keyword>
<evidence type="ECO:0000259" key="4">
    <source>
        <dbReference type="PROSITE" id="PS50893"/>
    </source>
</evidence>
<evidence type="ECO:0000256" key="3">
    <source>
        <dbReference type="ARBA" id="ARBA00022840"/>
    </source>
</evidence>
<dbReference type="PANTHER" id="PTHR45772:SF7">
    <property type="entry name" value="AMINO ACID ABC TRANSPORTER ATP-BINDING PROTEIN"/>
    <property type="match status" value="1"/>
</dbReference>
<dbReference type="GO" id="GO:0015808">
    <property type="term" value="P:L-alanine transport"/>
    <property type="evidence" value="ECO:0007669"/>
    <property type="project" value="TreeGrafter"/>
</dbReference>
<reference evidence="5 6" key="1">
    <citation type="journal article" date="2019" name="Nat. Microbiol.">
        <title>Mediterranean grassland soil C-N compound turnover is dependent on rainfall and depth, and is mediated by genomically divergent microorganisms.</title>
        <authorList>
            <person name="Diamond S."/>
            <person name="Andeer P.F."/>
            <person name="Li Z."/>
            <person name="Crits-Christoph A."/>
            <person name="Burstein D."/>
            <person name="Anantharaman K."/>
            <person name="Lane K.R."/>
            <person name="Thomas B.C."/>
            <person name="Pan C."/>
            <person name="Northen T.R."/>
            <person name="Banfield J.F."/>
        </authorList>
    </citation>
    <scope>NUCLEOTIDE SEQUENCE [LARGE SCALE GENOMIC DNA]</scope>
    <source>
        <strain evidence="5">WS_10</strain>
    </source>
</reference>
<dbReference type="GO" id="GO:1903806">
    <property type="term" value="P:L-isoleucine import across plasma membrane"/>
    <property type="evidence" value="ECO:0007669"/>
    <property type="project" value="TreeGrafter"/>
</dbReference>
<evidence type="ECO:0000256" key="1">
    <source>
        <dbReference type="ARBA" id="ARBA00022448"/>
    </source>
</evidence>
<dbReference type="Proteomes" id="UP000319836">
    <property type="component" value="Unassembled WGS sequence"/>
</dbReference>
<dbReference type="GO" id="GO:0042941">
    <property type="term" value="P:D-alanine transmembrane transport"/>
    <property type="evidence" value="ECO:0007669"/>
    <property type="project" value="TreeGrafter"/>
</dbReference>
<keyword evidence="1" id="KW-0813">Transport</keyword>
<evidence type="ECO:0000256" key="2">
    <source>
        <dbReference type="ARBA" id="ARBA00022741"/>
    </source>
</evidence>
<dbReference type="GO" id="GO:0005886">
    <property type="term" value="C:plasma membrane"/>
    <property type="evidence" value="ECO:0007669"/>
    <property type="project" value="TreeGrafter"/>
</dbReference>
<dbReference type="GO" id="GO:1903805">
    <property type="term" value="P:L-valine import across plasma membrane"/>
    <property type="evidence" value="ECO:0007669"/>
    <property type="project" value="TreeGrafter"/>
</dbReference>
<dbReference type="GO" id="GO:0005304">
    <property type="term" value="F:L-valine transmembrane transporter activity"/>
    <property type="evidence" value="ECO:0007669"/>
    <property type="project" value="TreeGrafter"/>
</dbReference>
<name>A0A538UBX8_UNCEI</name>
<dbReference type="InterPro" id="IPR027417">
    <property type="entry name" value="P-loop_NTPase"/>
</dbReference>
<dbReference type="InterPro" id="IPR051120">
    <property type="entry name" value="ABC_AA/LPS_Transport"/>
</dbReference>
<dbReference type="InterPro" id="IPR003439">
    <property type="entry name" value="ABC_transporter-like_ATP-bd"/>
</dbReference>
<dbReference type="SMART" id="SM00382">
    <property type="entry name" value="AAA"/>
    <property type="match status" value="1"/>
</dbReference>
<dbReference type="Pfam" id="PF00005">
    <property type="entry name" value="ABC_tran"/>
    <property type="match status" value="1"/>
</dbReference>
<gene>
    <name evidence="5" type="ORF">E6K80_00160</name>
</gene>